<accession>D7MXC2</accession>
<evidence type="ECO:0000259" key="2">
    <source>
        <dbReference type="Pfam" id="PF08506"/>
    </source>
</evidence>
<name>D7MXC2_ARALL</name>
<reference evidence="4" key="1">
    <citation type="journal article" date="2011" name="Nat. Genet.">
        <title>The Arabidopsis lyrata genome sequence and the basis of rapid genome size change.</title>
        <authorList>
            <person name="Hu T.T."/>
            <person name="Pattyn P."/>
            <person name="Bakker E.G."/>
            <person name="Cao J."/>
            <person name="Cheng J.-F."/>
            <person name="Clark R.M."/>
            <person name="Fahlgren N."/>
            <person name="Fawcett J.A."/>
            <person name="Grimwood J."/>
            <person name="Gundlach H."/>
            <person name="Haberer G."/>
            <person name="Hollister J.D."/>
            <person name="Ossowski S."/>
            <person name="Ottilar R.P."/>
            <person name="Salamov A.A."/>
            <person name="Schneeberger K."/>
            <person name="Spannagl M."/>
            <person name="Wang X."/>
            <person name="Yang L."/>
            <person name="Nasrallah M.E."/>
            <person name="Bergelson J."/>
            <person name="Carrington J.C."/>
            <person name="Gaut B.S."/>
            <person name="Schmutz J."/>
            <person name="Mayer K.F.X."/>
            <person name="Van de Peer Y."/>
            <person name="Grigoriev I.V."/>
            <person name="Nordborg M."/>
            <person name="Weigel D."/>
            <person name="Guo Y.-L."/>
        </authorList>
    </citation>
    <scope>NUCLEOTIDE SEQUENCE [LARGE SCALE GENOMIC DNA]</scope>
    <source>
        <strain evidence="4">cv. MN47</strain>
    </source>
</reference>
<dbReference type="GO" id="GO:0031267">
    <property type="term" value="F:small GTPase binding"/>
    <property type="evidence" value="ECO:0007669"/>
    <property type="project" value="InterPro"/>
</dbReference>
<dbReference type="InterPro" id="IPR005043">
    <property type="entry name" value="XPO2_C"/>
</dbReference>
<dbReference type="Gramene" id="fgenesh1_pg.C_scaffold_350000001">
    <property type="protein sequence ID" value="fgenesh1_pg.C_scaffold_350000001"/>
    <property type="gene ID" value="fgenesh1_pg.C_scaffold_350000001"/>
</dbReference>
<dbReference type="GO" id="GO:0005049">
    <property type="term" value="F:nuclear export signal receptor activity"/>
    <property type="evidence" value="ECO:0007669"/>
    <property type="project" value="TreeGrafter"/>
</dbReference>
<evidence type="ECO:0008006" key="5">
    <source>
        <dbReference type="Google" id="ProtNLM"/>
    </source>
</evidence>
<dbReference type="Proteomes" id="UP000008694">
    <property type="component" value="Unassembled WGS sequence"/>
</dbReference>
<dbReference type="GO" id="GO:0005829">
    <property type="term" value="C:cytosol"/>
    <property type="evidence" value="ECO:0007669"/>
    <property type="project" value="TreeGrafter"/>
</dbReference>
<dbReference type="AlphaFoldDB" id="D7MXC2"/>
<dbReference type="eggNOG" id="KOG1992">
    <property type="taxonomic scope" value="Eukaryota"/>
</dbReference>
<feature type="domain" description="Exportin-2 C-terminal" evidence="1">
    <location>
        <begin position="346"/>
        <end position="475"/>
    </location>
</feature>
<dbReference type="Pfam" id="PF08506">
    <property type="entry name" value="Cse1"/>
    <property type="match status" value="1"/>
</dbReference>
<dbReference type="GO" id="GO:0006611">
    <property type="term" value="P:protein export from nucleus"/>
    <property type="evidence" value="ECO:0007669"/>
    <property type="project" value="TreeGrafter"/>
</dbReference>
<dbReference type="SUPFAM" id="SSF48371">
    <property type="entry name" value="ARM repeat"/>
    <property type="match status" value="1"/>
</dbReference>
<protein>
    <recommendedName>
        <fullName evidence="5">Binding protein</fullName>
    </recommendedName>
</protein>
<dbReference type="InterPro" id="IPR011989">
    <property type="entry name" value="ARM-like"/>
</dbReference>
<dbReference type="GO" id="GO:0006606">
    <property type="term" value="P:protein import into nucleus"/>
    <property type="evidence" value="ECO:0007669"/>
    <property type="project" value="TreeGrafter"/>
</dbReference>
<evidence type="ECO:0000313" key="4">
    <source>
        <dbReference type="Proteomes" id="UP000008694"/>
    </source>
</evidence>
<evidence type="ECO:0000313" key="3">
    <source>
        <dbReference type="EMBL" id="EFH38811.1"/>
    </source>
</evidence>
<dbReference type="STRING" id="81972.D7MXC2"/>
<proteinExistence type="predicted"/>
<dbReference type="Gene3D" id="1.25.10.10">
    <property type="entry name" value="Leucine-rich Repeat Variant"/>
    <property type="match status" value="1"/>
</dbReference>
<gene>
    <name evidence="3" type="ORF">ARALYDRAFT_359535</name>
</gene>
<dbReference type="EMBL" id="GL348963">
    <property type="protein sequence ID" value="EFH38811.1"/>
    <property type="molecule type" value="Genomic_DNA"/>
</dbReference>
<dbReference type="InterPro" id="IPR013713">
    <property type="entry name" value="XPO2_central"/>
</dbReference>
<dbReference type="GO" id="GO:0005635">
    <property type="term" value="C:nuclear envelope"/>
    <property type="evidence" value="ECO:0007669"/>
    <property type="project" value="TreeGrafter"/>
</dbReference>
<dbReference type="InterPro" id="IPR016024">
    <property type="entry name" value="ARM-type_fold"/>
</dbReference>
<keyword evidence="4" id="KW-1185">Reference proteome</keyword>
<dbReference type="HOGENOM" id="CLU_565457_0_0_1"/>
<dbReference type="PANTHER" id="PTHR10997:SF8">
    <property type="entry name" value="EXPORTIN-2"/>
    <property type="match status" value="1"/>
</dbReference>
<organism evidence="4">
    <name type="scientific">Arabidopsis lyrata subsp. lyrata</name>
    <name type="common">Lyre-leaved rock-cress</name>
    <dbReference type="NCBI Taxonomy" id="81972"/>
    <lineage>
        <taxon>Eukaryota</taxon>
        <taxon>Viridiplantae</taxon>
        <taxon>Streptophyta</taxon>
        <taxon>Embryophyta</taxon>
        <taxon>Tracheophyta</taxon>
        <taxon>Spermatophyta</taxon>
        <taxon>Magnoliopsida</taxon>
        <taxon>eudicotyledons</taxon>
        <taxon>Gunneridae</taxon>
        <taxon>Pentapetalae</taxon>
        <taxon>rosids</taxon>
        <taxon>malvids</taxon>
        <taxon>Brassicales</taxon>
        <taxon>Brassicaceae</taxon>
        <taxon>Camelineae</taxon>
        <taxon>Arabidopsis</taxon>
    </lineage>
</organism>
<evidence type="ECO:0000259" key="1">
    <source>
        <dbReference type="Pfam" id="PF03378"/>
    </source>
</evidence>
<feature type="domain" description="Exportin-2 central" evidence="2">
    <location>
        <begin position="82"/>
        <end position="265"/>
    </location>
</feature>
<sequence>MSVIRKIFKACSHSQVMPIGIRMMSTRVELPRDALTEQQLCQIKDGIKDATIFRRLKDLSFKYTIPVSEMNYMRDVMMFDHSLLEEKGTVKKLIHGIVIETVRVGSNDEDLFKRDFREYMAGESKRREVALSLFRSMVMVSQKVRALSRSAVYKLINKSAKKLRVKDCWSSWKWRDQDCGFRLATCLVESDDSFDVESVLQEYTTPILMLVDINKAPMVRATVLKLLLVAVRSGKASVSLGLLSLVGSNIGARSNVVHSLAADCIIEIMFVMNLKAGEVDVLPLMVNLFKALKLPGSEENEYLMKCIFQAVSVSEISPKGCDLCFRELIHILVCQRCQNPEFQKNLVQSLALLIERESHDFTENRLVDILGRCEEMVSSPIDDEHGFFLLKSVVDNLVYEVIASHMKHVWVVLFARLVNNETAQFQQSLVRFMSFFLVRHGIASLVDSVNSVHPDIFNAFVRDCWVPHMKLINEVNEDEKKTE</sequence>
<dbReference type="PANTHER" id="PTHR10997">
    <property type="entry name" value="IMPORTIN-7, 8, 11"/>
    <property type="match status" value="1"/>
</dbReference>
<dbReference type="Pfam" id="PF03378">
    <property type="entry name" value="CAS_CSE1"/>
    <property type="match status" value="1"/>
</dbReference>